<dbReference type="RefSeq" id="WP_203995870.1">
    <property type="nucleotide sequence ID" value="NZ_BOPG01000027.1"/>
</dbReference>
<dbReference type="PANTHER" id="PTHR44591">
    <property type="entry name" value="STRESS RESPONSE REGULATOR PROTEIN 1"/>
    <property type="match status" value="1"/>
</dbReference>
<dbReference type="SUPFAM" id="SSF52172">
    <property type="entry name" value="CheY-like"/>
    <property type="match status" value="1"/>
</dbReference>
<evidence type="ECO:0000256" key="2">
    <source>
        <dbReference type="PROSITE-ProRule" id="PRU00169"/>
    </source>
</evidence>
<evidence type="ECO:0000256" key="1">
    <source>
        <dbReference type="ARBA" id="ARBA00022553"/>
    </source>
</evidence>
<dbReference type="InterPro" id="IPR050595">
    <property type="entry name" value="Bact_response_regulator"/>
</dbReference>
<dbReference type="AlphaFoldDB" id="A0A8J4E2D0"/>
<reference evidence="5" key="1">
    <citation type="submission" date="2021-01" db="EMBL/GenBank/DDBJ databases">
        <title>Whole genome shotgun sequence of Virgisporangium aurantiacum NBRC 16421.</title>
        <authorList>
            <person name="Komaki H."/>
            <person name="Tamura T."/>
        </authorList>
    </citation>
    <scope>NUCLEOTIDE SEQUENCE</scope>
    <source>
        <strain evidence="5">NBRC 16421</strain>
    </source>
</reference>
<protein>
    <submittedName>
        <fullName evidence="5">Response regulator</fullName>
    </submittedName>
</protein>
<dbReference type="Proteomes" id="UP000612585">
    <property type="component" value="Unassembled WGS sequence"/>
</dbReference>
<proteinExistence type="predicted"/>
<comment type="caution">
    <text evidence="5">The sequence shown here is derived from an EMBL/GenBank/DDBJ whole genome shotgun (WGS) entry which is preliminary data.</text>
</comment>
<dbReference type="PANTHER" id="PTHR44591:SF3">
    <property type="entry name" value="RESPONSE REGULATORY DOMAIN-CONTAINING PROTEIN"/>
    <property type="match status" value="1"/>
</dbReference>
<evidence type="ECO:0000256" key="3">
    <source>
        <dbReference type="SAM" id="MobiDB-lite"/>
    </source>
</evidence>
<evidence type="ECO:0000313" key="5">
    <source>
        <dbReference type="EMBL" id="GIJ56907.1"/>
    </source>
</evidence>
<name>A0A8J4E2D0_9ACTN</name>
<evidence type="ECO:0000259" key="4">
    <source>
        <dbReference type="PROSITE" id="PS50110"/>
    </source>
</evidence>
<feature type="domain" description="Response regulatory" evidence="4">
    <location>
        <begin position="3"/>
        <end position="118"/>
    </location>
</feature>
<organism evidence="5 6">
    <name type="scientific">Virgisporangium aurantiacum</name>
    <dbReference type="NCBI Taxonomy" id="175570"/>
    <lineage>
        <taxon>Bacteria</taxon>
        <taxon>Bacillati</taxon>
        <taxon>Actinomycetota</taxon>
        <taxon>Actinomycetes</taxon>
        <taxon>Micromonosporales</taxon>
        <taxon>Micromonosporaceae</taxon>
        <taxon>Virgisporangium</taxon>
    </lineage>
</organism>
<feature type="region of interest" description="Disordered" evidence="3">
    <location>
        <begin position="123"/>
        <end position="150"/>
    </location>
</feature>
<keyword evidence="1 2" id="KW-0597">Phosphoprotein</keyword>
<dbReference type="InterPro" id="IPR001789">
    <property type="entry name" value="Sig_transdc_resp-reg_receiver"/>
</dbReference>
<dbReference type="Gene3D" id="3.40.50.2300">
    <property type="match status" value="1"/>
</dbReference>
<dbReference type="InterPro" id="IPR011006">
    <property type="entry name" value="CheY-like_superfamily"/>
</dbReference>
<gene>
    <name evidence="5" type="primary">cheYI</name>
    <name evidence="5" type="ORF">Vau01_044230</name>
</gene>
<keyword evidence="6" id="KW-1185">Reference proteome</keyword>
<sequence>MAMVLIAEDNADVCMVLKRVLTVANFDVVTAPDGTTALDLAVAQHPDVVLTDLDMPGLTGLELTEALRGHPVERGVPILILSGSLQRGDPRAAAAGVCDVRLKPFTNRDLVAAVQHLADIGRHRHDQGSSPCPLQPRPAAPADPGALADA</sequence>
<dbReference type="Pfam" id="PF00072">
    <property type="entry name" value="Response_reg"/>
    <property type="match status" value="1"/>
</dbReference>
<accession>A0A8J4E2D0</accession>
<dbReference type="CDD" id="cd17546">
    <property type="entry name" value="REC_hyHK_CKI1_RcsC-like"/>
    <property type="match status" value="1"/>
</dbReference>
<dbReference type="PROSITE" id="PS50110">
    <property type="entry name" value="RESPONSE_REGULATORY"/>
    <property type="match status" value="1"/>
</dbReference>
<dbReference type="GO" id="GO:0000160">
    <property type="term" value="P:phosphorelay signal transduction system"/>
    <property type="evidence" value="ECO:0007669"/>
    <property type="project" value="InterPro"/>
</dbReference>
<dbReference type="EMBL" id="BOPG01000027">
    <property type="protein sequence ID" value="GIJ56907.1"/>
    <property type="molecule type" value="Genomic_DNA"/>
</dbReference>
<dbReference type="SMART" id="SM00448">
    <property type="entry name" value="REC"/>
    <property type="match status" value="1"/>
</dbReference>
<evidence type="ECO:0000313" key="6">
    <source>
        <dbReference type="Proteomes" id="UP000612585"/>
    </source>
</evidence>
<feature type="modified residue" description="4-aspartylphosphate" evidence="2">
    <location>
        <position position="52"/>
    </location>
</feature>